<accession>A0ACC0GDK1</accession>
<keyword evidence="2" id="KW-1185">Reference proteome</keyword>
<reference evidence="1 2" key="1">
    <citation type="journal article" date="2022" name="Plant J.">
        <title>Chromosome-level genome of Camellia lanceoleosa provides a valuable resource for understanding genome evolution and self-incompatibility.</title>
        <authorList>
            <person name="Gong W."/>
            <person name="Xiao S."/>
            <person name="Wang L."/>
            <person name="Liao Z."/>
            <person name="Chang Y."/>
            <person name="Mo W."/>
            <person name="Hu G."/>
            <person name="Li W."/>
            <person name="Zhao G."/>
            <person name="Zhu H."/>
            <person name="Hu X."/>
            <person name="Ji K."/>
            <person name="Xiang X."/>
            <person name="Song Q."/>
            <person name="Yuan D."/>
            <person name="Jin S."/>
            <person name="Zhang L."/>
        </authorList>
    </citation>
    <scope>NUCLEOTIDE SEQUENCE [LARGE SCALE GENOMIC DNA]</scope>
    <source>
        <strain evidence="1">SQ_2022a</strain>
    </source>
</reference>
<evidence type="ECO:0000313" key="2">
    <source>
        <dbReference type="Proteomes" id="UP001060215"/>
    </source>
</evidence>
<comment type="caution">
    <text evidence="1">The sequence shown here is derived from an EMBL/GenBank/DDBJ whole genome shotgun (WGS) entry which is preliminary data.</text>
</comment>
<dbReference type="Proteomes" id="UP001060215">
    <property type="component" value="Chromosome 8"/>
</dbReference>
<organism evidence="1 2">
    <name type="scientific">Camellia lanceoleosa</name>
    <dbReference type="NCBI Taxonomy" id="1840588"/>
    <lineage>
        <taxon>Eukaryota</taxon>
        <taxon>Viridiplantae</taxon>
        <taxon>Streptophyta</taxon>
        <taxon>Embryophyta</taxon>
        <taxon>Tracheophyta</taxon>
        <taxon>Spermatophyta</taxon>
        <taxon>Magnoliopsida</taxon>
        <taxon>eudicotyledons</taxon>
        <taxon>Gunneridae</taxon>
        <taxon>Pentapetalae</taxon>
        <taxon>asterids</taxon>
        <taxon>Ericales</taxon>
        <taxon>Theaceae</taxon>
        <taxon>Camellia</taxon>
    </lineage>
</organism>
<protein>
    <submittedName>
        <fullName evidence="1">Haloacid dehalogenase-like hydrolase domain-containing protein</fullName>
    </submittedName>
</protein>
<proteinExistence type="predicted"/>
<gene>
    <name evidence="1" type="ORF">LOK49_LG09G02033</name>
</gene>
<sequence length="97" mass="11086">MYAVQKNESIRDKDEVRARAKQVVQDQRCLKTERYKEIIRSRTVEPRPGVLRLMDEAKDAGKKVAVCSATTKSSVVLYLENLIGIEHFKNLDCFLGS</sequence>
<name>A0ACC0GDK1_9ERIC</name>
<evidence type="ECO:0000313" key="1">
    <source>
        <dbReference type="EMBL" id="KAI7999207.1"/>
    </source>
</evidence>
<dbReference type="EMBL" id="CM045765">
    <property type="protein sequence ID" value="KAI7999207.1"/>
    <property type="molecule type" value="Genomic_DNA"/>
</dbReference>